<proteinExistence type="predicted"/>
<evidence type="ECO:0000313" key="3">
    <source>
        <dbReference type="Proteomes" id="UP000016666"/>
    </source>
</evidence>
<dbReference type="GO" id="GO:0010842">
    <property type="term" value="P:retina layer formation"/>
    <property type="evidence" value="ECO:0007669"/>
    <property type="project" value="Ensembl"/>
</dbReference>
<dbReference type="GO" id="GO:0007224">
    <property type="term" value="P:smoothened signaling pathway"/>
    <property type="evidence" value="ECO:0007669"/>
    <property type="project" value="Ensembl"/>
</dbReference>
<dbReference type="PANTHER" id="PTHR28611">
    <property type="entry name" value="NORRIN"/>
    <property type="match status" value="1"/>
</dbReference>
<evidence type="ECO:0000313" key="2">
    <source>
        <dbReference type="Ensembl" id="ENSAPLP00000026032.1"/>
    </source>
</evidence>
<dbReference type="GO" id="GO:0060856">
    <property type="term" value="P:establishment of blood-brain barrier"/>
    <property type="evidence" value="ECO:0007669"/>
    <property type="project" value="Ensembl"/>
</dbReference>
<dbReference type="GO" id="GO:0002088">
    <property type="term" value="P:lens development in camera-type eye"/>
    <property type="evidence" value="ECO:0007669"/>
    <property type="project" value="Ensembl"/>
</dbReference>
<reference evidence="2" key="3">
    <citation type="submission" date="2025-09" db="UniProtKB">
        <authorList>
            <consortium name="Ensembl"/>
        </authorList>
    </citation>
    <scope>IDENTIFICATION</scope>
</reference>
<dbReference type="GO" id="GO:0035426">
    <property type="term" value="P:extracellular matrix-cell signaling"/>
    <property type="evidence" value="ECO:0007669"/>
    <property type="project" value="Ensembl"/>
</dbReference>
<keyword evidence="1" id="KW-0732">Signal</keyword>
<dbReference type="GO" id="GO:0000278">
    <property type="term" value="P:mitotic cell cycle"/>
    <property type="evidence" value="ECO:0007669"/>
    <property type="project" value="Ensembl"/>
</dbReference>
<dbReference type="GO" id="GO:0006563">
    <property type="term" value="P:L-serine metabolic process"/>
    <property type="evidence" value="ECO:0007669"/>
    <property type="project" value="Ensembl"/>
</dbReference>
<dbReference type="GO" id="GO:0001974">
    <property type="term" value="P:blood vessel remodeling"/>
    <property type="evidence" value="ECO:0007669"/>
    <property type="project" value="Ensembl"/>
</dbReference>
<dbReference type="GeneTree" id="ENSGT00390000004304"/>
<dbReference type="Ensembl" id="ENSAPLT00000040258.1">
    <property type="protein sequence ID" value="ENSAPLP00000026032.1"/>
    <property type="gene ID" value="ENSAPLG00000030151.1"/>
</dbReference>
<dbReference type="GO" id="GO:0097601">
    <property type="term" value="P:retina blood vessel maintenance"/>
    <property type="evidence" value="ECO:0007669"/>
    <property type="project" value="Ensembl"/>
</dbReference>
<dbReference type="Proteomes" id="UP000016666">
    <property type="component" value="Chromosome 1"/>
</dbReference>
<dbReference type="GO" id="GO:0045446">
    <property type="term" value="P:endothelial cell differentiation"/>
    <property type="evidence" value="ECO:0007669"/>
    <property type="project" value="Ensembl"/>
</dbReference>
<accession>A0A493TJG6</accession>
<reference evidence="2" key="2">
    <citation type="submission" date="2025-08" db="UniProtKB">
        <authorList>
            <consortium name="Ensembl"/>
        </authorList>
    </citation>
    <scope>IDENTIFICATION</scope>
</reference>
<dbReference type="GO" id="GO:0003406">
    <property type="term" value="P:retinal pigment epithelium development"/>
    <property type="evidence" value="ECO:0007669"/>
    <property type="project" value="Ensembl"/>
</dbReference>
<dbReference type="PANTHER" id="PTHR28611:SF1">
    <property type="entry name" value="NORRIN"/>
    <property type="match status" value="1"/>
</dbReference>
<dbReference type="GO" id="GO:0006366">
    <property type="term" value="P:transcription by RNA polymerase II"/>
    <property type="evidence" value="ECO:0007669"/>
    <property type="project" value="Ensembl"/>
</dbReference>
<dbReference type="GO" id="GO:0006099">
    <property type="term" value="P:tricarboxylic acid cycle"/>
    <property type="evidence" value="ECO:0007669"/>
    <property type="project" value="Ensembl"/>
</dbReference>
<dbReference type="GO" id="GO:0001525">
    <property type="term" value="P:angiogenesis"/>
    <property type="evidence" value="ECO:0007669"/>
    <property type="project" value="Ensembl"/>
</dbReference>
<dbReference type="GO" id="GO:0070086">
    <property type="term" value="P:ubiquitin-dependent endocytosis"/>
    <property type="evidence" value="ECO:0007669"/>
    <property type="project" value="Ensembl"/>
</dbReference>
<evidence type="ECO:0000256" key="1">
    <source>
        <dbReference type="SAM" id="SignalP"/>
    </source>
</evidence>
<keyword evidence="3" id="KW-1185">Reference proteome</keyword>
<dbReference type="GO" id="GO:0016567">
    <property type="term" value="P:protein ubiquitination"/>
    <property type="evidence" value="ECO:0007669"/>
    <property type="project" value="Ensembl"/>
</dbReference>
<dbReference type="GO" id="GO:0005615">
    <property type="term" value="C:extracellular space"/>
    <property type="evidence" value="ECO:0007669"/>
    <property type="project" value="Ensembl"/>
</dbReference>
<feature type="signal peptide" evidence="1">
    <location>
        <begin position="1"/>
        <end position="22"/>
    </location>
</feature>
<dbReference type="GO" id="GO:0051402">
    <property type="term" value="P:neuron apoptotic process"/>
    <property type="evidence" value="ECO:0007669"/>
    <property type="project" value="Ensembl"/>
</dbReference>
<dbReference type="InterPro" id="IPR029034">
    <property type="entry name" value="Cystine-knot_cytokine"/>
</dbReference>
<dbReference type="GO" id="GO:0061518">
    <property type="term" value="P:microglial cell proliferation"/>
    <property type="evidence" value="ECO:0007669"/>
    <property type="project" value="Ensembl"/>
</dbReference>
<reference evidence="2 3" key="1">
    <citation type="submission" date="2017-10" db="EMBL/GenBank/DDBJ databases">
        <title>A new Pekin duck reference genome.</title>
        <authorList>
            <person name="Hou Z.-C."/>
            <person name="Zhou Z.-K."/>
            <person name="Zhu F."/>
            <person name="Hou S.-S."/>
        </authorList>
    </citation>
    <scope>NUCLEOTIDE SEQUENCE [LARGE SCALE GENOMIC DNA]</scope>
</reference>
<dbReference type="STRING" id="8840.ENSAPLP00000026032"/>
<dbReference type="Gene3D" id="2.10.90.10">
    <property type="entry name" value="Cystine-knot cytokines"/>
    <property type="match status" value="1"/>
</dbReference>
<dbReference type="GO" id="GO:1904390">
    <property type="term" value="P:cone retinal bipolar cell differentiation"/>
    <property type="evidence" value="ECO:0007669"/>
    <property type="project" value="Ensembl"/>
</dbReference>
<dbReference type="AlphaFoldDB" id="A0A493TJG6"/>
<organism evidence="2 3">
    <name type="scientific">Anas platyrhynchos platyrhynchos</name>
    <name type="common">Northern mallard</name>
    <dbReference type="NCBI Taxonomy" id="8840"/>
    <lineage>
        <taxon>Eukaryota</taxon>
        <taxon>Metazoa</taxon>
        <taxon>Chordata</taxon>
        <taxon>Craniata</taxon>
        <taxon>Vertebrata</taxon>
        <taxon>Euteleostomi</taxon>
        <taxon>Archelosauria</taxon>
        <taxon>Archosauria</taxon>
        <taxon>Dinosauria</taxon>
        <taxon>Saurischia</taxon>
        <taxon>Theropoda</taxon>
        <taxon>Coelurosauria</taxon>
        <taxon>Aves</taxon>
        <taxon>Neognathae</taxon>
        <taxon>Galloanserae</taxon>
        <taxon>Anseriformes</taxon>
        <taxon>Anatidae</taxon>
        <taxon>Anatinae</taxon>
        <taxon>Anas</taxon>
    </lineage>
</organism>
<dbReference type="GO" id="GO:0048678">
    <property type="term" value="P:response to axon injury"/>
    <property type="evidence" value="ECO:0007669"/>
    <property type="project" value="Ensembl"/>
</dbReference>
<dbReference type="GO" id="GO:0045944">
    <property type="term" value="P:positive regulation of transcription by RNA polymerase II"/>
    <property type="evidence" value="ECO:0007669"/>
    <property type="project" value="Ensembl"/>
</dbReference>
<sequence>MGNHVLAASISMLSLLAMMGDADSKTDSSFMIDADPSRCMRHHYVDSISHPLYKCSSKVRAPLTPLTDCTCYFQLICTPAKICWCCLGSMKRRLNYAEGFRLVQKFRKASKWEI</sequence>
<dbReference type="GO" id="GO:0060221">
    <property type="term" value="P:retinal rod cell differentiation"/>
    <property type="evidence" value="ECO:0007669"/>
    <property type="project" value="Ensembl"/>
</dbReference>
<dbReference type="GO" id="GO:0007179">
    <property type="term" value="P:transforming growth factor beta receptor signaling pathway"/>
    <property type="evidence" value="ECO:0007669"/>
    <property type="project" value="Ensembl"/>
</dbReference>
<dbReference type="GO" id="GO:0006954">
    <property type="term" value="P:inflammatory response"/>
    <property type="evidence" value="ECO:0007669"/>
    <property type="project" value="Ensembl"/>
</dbReference>
<dbReference type="GO" id="GO:0060070">
    <property type="term" value="P:canonical Wnt signaling pathway"/>
    <property type="evidence" value="ECO:0007669"/>
    <property type="project" value="Ensembl"/>
</dbReference>
<dbReference type="GO" id="GO:0006622">
    <property type="term" value="P:protein targeting to lysosome"/>
    <property type="evidence" value="ECO:0007669"/>
    <property type="project" value="Ensembl"/>
</dbReference>
<dbReference type="GO" id="GO:0042803">
    <property type="term" value="F:protein homodimerization activity"/>
    <property type="evidence" value="ECO:0007669"/>
    <property type="project" value="Ensembl"/>
</dbReference>
<dbReference type="GO" id="GO:0110135">
    <property type="term" value="P:Norrin signaling pathway"/>
    <property type="evidence" value="ECO:0007669"/>
    <property type="project" value="Ensembl"/>
</dbReference>
<feature type="chain" id="PRO_5019773235" evidence="1">
    <location>
        <begin position="23"/>
        <end position="114"/>
    </location>
</feature>
<protein>
    <submittedName>
        <fullName evidence="2">Norrin cystine knot growth factor NDP</fullName>
    </submittedName>
</protein>
<dbReference type="GO" id="GO:0051897">
    <property type="term" value="P:positive regulation of phosphatidylinositol 3-kinase/protein kinase B signal transduction"/>
    <property type="evidence" value="ECO:0007669"/>
    <property type="project" value="Ensembl"/>
</dbReference>
<dbReference type="GO" id="GO:1990963">
    <property type="term" value="P:establishment of blood-retinal barrier"/>
    <property type="evidence" value="ECO:0007669"/>
    <property type="project" value="Ensembl"/>
</dbReference>
<name>A0A493TJG6_ANAPP</name>
<dbReference type="GO" id="GO:0014004">
    <property type="term" value="P:microglia differentiation"/>
    <property type="evidence" value="ECO:0007669"/>
    <property type="project" value="Ensembl"/>
</dbReference>
<dbReference type="GO" id="GO:0035640">
    <property type="term" value="P:exploration behavior"/>
    <property type="evidence" value="ECO:0007669"/>
    <property type="project" value="Ensembl"/>
</dbReference>
<dbReference type="GO" id="GO:0001508">
    <property type="term" value="P:action potential"/>
    <property type="evidence" value="ECO:0007669"/>
    <property type="project" value="Ensembl"/>
</dbReference>
<dbReference type="GO" id="GO:0021554">
    <property type="term" value="P:optic nerve development"/>
    <property type="evidence" value="ECO:0007669"/>
    <property type="project" value="Ensembl"/>
</dbReference>
<dbReference type="GO" id="GO:0060996">
    <property type="term" value="P:dendritic spine development"/>
    <property type="evidence" value="ECO:0007669"/>
    <property type="project" value="Ensembl"/>
</dbReference>
<dbReference type="GO" id="GO:0005125">
    <property type="term" value="F:cytokine activity"/>
    <property type="evidence" value="ECO:0007669"/>
    <property type="project" value="Ensembl"/>
</dbReference>
<dbReference type="InterPro" id="IPR003064">
    <property type="entry name" value="Norrie_dis"/>
</dbReference>
<dbReference type="GO" id="GO:0031290">
    <property type="term" value="P:retinal ganglion cell axon guidance"/>
    <property type="evidence" value="ECO:0007669"/>
    <property type="project" value="Ensembl"/>
</dbReference>
<dbReference type="GO" id="GO:0009986">
    <property type="term" value="C:cell surface"/>
    <property type="evidence" value="ECO:0007669"/>
    <property type="project" value="Ensembl"/>
</dbReference>
<dbReference type="GO" id="GO:0005109">
    <property type="term" value="F:frizzled binding"/>
    <property type="evidence" value="ECO:0007669"/>
    <property type="project" value="Ensembl"/>
</dbReference>
<dbReference type="GO" id="GO:0006544">
    <property type="term" value="P:glycine metabolic process"/>
    <property type="evidence" value="ECO:0007669"/>
    <property type="project" value="Ensembl"/>
</dbReference>
<gene>
    <name evidence="2" type="primary">NDP</name>
</gene>
<dbReference type="GO" id="GO:0000320">
    <property type="term" value="P:re-entry into mitotic cell cycle"/>
    <property type="evidence" value="ECO:0007669"/>
    <property type="project" value="Ensembl"/>
</dbReference>
<dbReference type="GO" id="GO:0006749">
    <property type="term" value="P:glutathione metabolic process"/>
    <property type="evidence" value="ECO:0007669"/>
    <property type="project" value="Ensembl"/>
</dbReference>
<dbReference type="GO" id="GO:0061304">
    <property type="term" value="P:retinal blood vessel morphogenesis"/>
    <property type="evidence" value="ECO:0007669"/>
    <property type="project" value="Ensembl"/>
</dbReference>
<dbReference type="GO" id="GO:0071456">
    <property type="term" value="P:cellular response to hypoxia"/>
    <property type="evidence" value="ECO:0007669"/>
    <property type="project" value="Ensembl"/>
</dbReference>
<dbReference type="PRINTS" id="PR01304">
    <property type="entry name" value="NORRIEDSEASE"/>
</dbReference>